<dbReference type="PANTHER" id="PTHR32282">
    <property type="entry name" value="BINDING PROTEIN TRANSPEPTIDASE, PUTATIVE-RELATED"/>
    <property type="match status" value="1"/>
</dbReference>
<dbReference type="SUPFAM" id="SSF56601">
    <property type="entry name" value="beta-lactamase/transpeptidase-like"/>
    <property type="match status" value="1"/>
</dbReference>
<sequence length="182" mass="19393">RQVYAPDPVRILNDVLQGVISHGTGFAARIGRPAAGKTGTTSDHRDAWFVGYTPQMAAAVWLGNDDNSKMSGGTTGGEVCAPLWAKFMTVALKNATASAFNKPEKIPESAVERPKRKTTTRGASGSADADRDTGGAEPRAKARKETPRPEPRVAPREEPPAPPPRREEENPEPVQGIDDSAP</sequence>
<proteinExistence type="predicted"/>
<comment type="caution">
    <text evidence="4">The sequence shown here is derived from an EMBL/GenBank/DDBJ whole genome shotgun (WGS) entry which is preliminary data.</text>
</comment>
<dbReference type="EMBL" id="VGJX01000515">
    <property type="protein sequence ID" value="MBM3275285.1"/>
    <property type="molecule type" value="Genomic_DNA"/>
</dbReference>
<keyword evidence="2" id="KW-0808">Transferase</keyword>
<dbReference type="GO" id="GO:0030288">
    <property type="term" value="C:outer membrane-bounded periplasmic space"/>
    <property type="evidence" value="ECO:0007669"/>
    <property type="project" value="TreeGrafter"/>
</dbReference>
<dbReference type="GO" id="GO:0008955">
    <property type="term" value="F:peptidoglycan glycosyltransferase activity"/>
    <property type="evidence" value="ECO:0007669"/>
    <property type="project" value="TreeGrafter"/>
</dbReference>
<gene>
    <name evidence="4" type="ORF">FJZ00_09040</name>
</gene>
<feature type="region of interest" description="Disordered" evidence="3">
    <location>
        <begin position="102"/>
        <end position="182"/>
    </location>
</feature>
<evidence type="ECO:0000256" key="1">
    <source>
        <dbReference type="ARBA" id="ARBA00022676"/>
    </source>
</evidence>
<accession>A0A938BNM2</accession>
<evidence type="ECO:0008006" key="6">
    <source>
        <dbReference type="Google" id="ProtNLM"/>
    </source>
</evidence>
<organism evidence="4 5">
    <name type="scientific">Candidatus Tanganyikabacteria bacterium</name>
    <dbReference type="NCBI Taxonomy" id="2961651"/>
    <lineage>
        <taxon>Bacteria</taxon>
        <taxon>Bacillati</taxon>
        <taxon>Candidatus Sericytochromatia</taxon>
        <taxon>Candidatus Tanganyikabacteria</taxon>
    </lineage>
</organism>
<name>A0A938BNM2_9BACT</name>
<evidence type="ECO:0000313" key="4">
    <source>
        <dbReference type="EMBL" id="MBM3275285.1"/>
    </source>
</evidence>
<dbReference type="GO" id="GO:0009252">
    <property type="term" value="P:peptidoglycan biosynthetic process"/>
    <property type="evidence" value="ECO:0007669"/>
    <property type="project" value="TreeGrafter"/>
</dbReference>
<dbReference type="AlphaFoldDB" id="A0A938BNM2"/>
<dbReference type="Proteomes" id="UP000703893">
    <property type="component" value="Unassembled WGS sequence"/>
</dbReference>
<dbReference type="PANTHER" id="PTHR32282:SF33">
    <property type="entry name" value="PEPTIDOGLYCAN GLYCOSYLTRANSFERASE"/>
    <property type="match status" value="1"/>
</dbReference>
<dbReference type="InterPro" id="IPR012338">
    <property type="entry name" value="Beta-lactam/transpept-like"/>
</dbReference>
<reference evidence="4 5" key="1">
    <citation type="submission" date="2019-03" db="EMBL/GenBank/DDBJ databases">
        <title>Lake Tanganyika Metagenome-Assembled Genomes (MAGs).</title>
        <authorList>
            <person name="Tran P."/>
        </authorList>
    </citation>
    <scope>NUCLEOTIDE SEQUENCE [LARGE SCALE GENOMIC DNA]</scope>
    <source>
        <strain evidence="4">K_DeepCast_65m_m2_236</strain>
    </source>
</reference>
<protein>
    <recommendedName>
        <fullName evidence="6">Penicillin-binding protein transpeptidase domain-containing protein</fullName>
    </recommendedName>
</protein>
<dbReference type="Gene3D" id="3.40.710.10">
    <property type="entry name" value="DD-peptidase/beta-lactamase superfamily"/>
    <property type="match status" value="1"/>
</dbReference>
<evidence type="ECO:0000256" key="3">
    <source>
        <dbReference type="SAM" id="MobiDB-lite"/>
    </source>
</evidence>
<evidence type="ECO:0000313" key="5">
    <source>
        <dbReference type="Proteomes" id="UP000703893"/>
    </source>
</evidence>
<evidence type="ECO:0000256" key="2">
    <source>
        <dbReference type="ARBA" id="ARBA00022679"/>
    </source>
</evidence>
<feature type="non-terminal residue" evidence="4">
    <location>
        <position position="1"/>
    </location>
</feature>
<feature type="compositionally biased region" description="Basic and acidic residues" evidence="3">
    <location>
        <begin position="102"/>
        <end position="113"/>
    </location>
</feature>
<keyword evidence="1" id="KW-0328">Glycosyltransferase</keyword>
<feature type="compositionally biased region" description="Basic and acidic residues" evidence="3">
    <location>
        <begin position="128"/>
        <end position="168"/>
    </location>
</feature>
<dbReference type="InterPro" id="IPR050396">
    <property type="entry name" value="Glycosyltr_51/Transpeptidase"/>
</dbReference>